<dbReference type="EMBL" id="JAENHP010000013">
    <property type="protein sequence ID" value="MBM2620219.1"/>
    <property type="molecule type" value="Genomic_DNA"/>
</dbReference>
<name>A0ABS2AK28_9ACTN</name>
<proteinExistence type="predicted"/>
<dbReference type="RefSeq" id="WP_203380195.1">
    <property type="nucleotide sequence ID" value="NZ_JAENHP010000013.1"/>
</dbReference>
<protein>
    <submittedName>
        <fullName evidence="1">Uncharacterized protein</fullName>
    </submittedName>
</protein>
<gene>
    <name evidence="1" type="ORF">JIG36_32360</name>
</gene>
<accession>A0ABS2AK28</accession>
<evidence type="ECO:0000313" key="1">
    <source>
        <dbReference type="EMBL" id="MBM2620219.1"/>
    </source>
</evidence>
<sequence length="125" mass="13525">MKAVVFDLLYTLVHPGRYPGGTGRAGWLSGILGIDAEVVRRRGAEFEPWLESGRADRTELEWIRDLAGELGVTVTGDDLTRIDAGWGLTRREALLDPPPATIATLRAQAHSSVTALPDVNPLVVP</sequence>
<comment type="caution">
    <text evidence="1">The sequence shown here is derived from an EMBL/GenBank/DDBJ whole genome shotgun (WGS) entry which is preliminary data.</text>
</comment>
<keyword evidence="2" id="KW-1185">Reference proteome</keyword>
<evidence type="ECO:0000313" key="2">
    <source>
        <dbReference type="Proteomes" id="UP000632138"/>
    </source>
</evidence>
<organism evidence="1 2">
    <name type="scientific">Paractinoplanes ovalisporus</name>
    <dbReference type="NCBI Taxonomy" id="2810368"/>
    <lineage>
        <taxon>Bacteria</taxon>
        <taxon>Bacillati</taxon>
        <taxon>Actinomycetota</taxon>
        <taxon>Actinomycetes</taxon>
        <taxon>Micromonosporales</taxon>
        <taxon>Micromonosporaceae</taxon>
        <taxon>Paractinoplanes</taxon>
    </lineage>
</organism>
<reference evidence="1 2" key="1">
    <citation type="submission" date="2021-01" db="EMBL/GenBank/DDBJ databases">
        <title>Actinoplanes sp. nov. LDG1-06 isolated from lichen.</title>
        <authorList>
            <person name="Saeng-In P."/>
            <person name="Phongsopitanun W."/>
            <person name="Kanchanasin P."/>
            <person name="Yuki M."/>
            <person name="Kudo T."/>
            <person name="Ohkuma M."/>
            <person name="Tanasupawat S."/>
        </authorList>
    </citation>
    <scope>NUCLEOTIDE SEQUENCE [LARGE SCALE GENOMIC DNA]</scope>
    <source>
        <strain evidence="1 2">LDG1-06</strain>
    </source>
</reference>
<dbReference type="Proteomes" id="UP000632138">
    <property type="component" value="Unassembled WGS sequence"/>
</dbReference>